<keyword evidence="5 8" id="KW-0472">Membrane</keyword>
<keyword evidence="6" id="KW-0175">Coiled coil</keyword>
<evidence type="ECO:0000256" key="3">
    <source>
        <dbReference type="ARBA" id="ARBA00022692"/>
    </source>
</evidence>
<feature type="transmembrane region" description="Helical" evidence="8">
    <location>
        <begin position="393"/>
        <end position="414"/>
    </location>
</feature>
<feature type="transmembrane region" description="Helical" evidence="8">
    <location>
        <begin position="6"/>
        <end position="25"/>
    </location>
</feature>
<feature type="compositionally biased region" description="Polar residues" evidence="7">
    <location>
        <begin position="656"/>
        <end position="669"/>
    </location>
</feature>
<feature type="coiled-coil region" evidence="6">
    <location>
        <begin position="237"/>
        <end position="264"/>
    </location>
</feature>
<evidence type="ECO:0000256" key="4">
    <source>
        <dbReference type="ARBA" id="ARBA00022989"/>
    </source>
</evidence>
<evidence type="ECO:0000256" key="2">
    <source>
        <dbReference type="ARBA" id="ARBA00010487"/>
    </source>
</evidence>
<feature type="transmembrane region" description="Helical" evidence="8">
    <location>
        <begin position="434"/>
        <end position="458"/>
    </location>
</feature>
<dbReference type="Pfam" id="PF04791">
    <property type="entry name" value="LMBR1"/>
    <property type="match status" value="1"/>
</dbReference>
<feature type="compositionally biased region" description="Basic and acidic residues" evidence="7">
    <location>
        <begin position="639"/>
        <end position="651"/>
    </location>
</feature>
<feature type="transmembrane region" description="Helical" evidence="8">
    <location>
        <begin position="198"/>
        <end position="216"/>
    </location>
</feature>
<feature type="transmembrane region" description="Helical" evidence="8">
    <location>
        <begin position="32"/>
        <end position="52"/>
    </location>
</feature>
<dbReference type="PANTHER" id="PTHR21355:SF0">
    <property type="entry name" value="G-PROTEIN COUPLED RECEPTOR-ASSOCIATED PROTEIN LMBRD2"/>
    <property type="match status" value="1"/>
</dbReference>
<comment type="caution">
    <text evidence="9">The sequence shown here is derived from an EMBL/GenBank/DDBJ whole genome shotgun (WGS) entry which is preliminary data.</text>
</comment>
<feature type="compositionally biased region" description="Polar residues" evidence="7">
    <location>
        <begin position="681"/>
        <end position="693"/>
    </location>
</feature>
<evidence type="ECO:0000256" key="6">
    <source>
        <dbReference type="SAM" id="Coils"/>
    </source>
</evidence>
<dbReference type="EMBL" id="CAJFCJ010000009">
    <property type="protein sequence ID" value="CAD5119165.1"/>
    <property type="molecule type" value="Genomic_DNA"/>
</dbReference>
<organism evidence="9 10">
    <name type="scientific">Dimorphilus gyrociliatus</name>
    <dbReference type="NCBI Taxonomy" id="2664684"/>
    <lineage>
        <taxon>Eukaryota</taxon>
        <taxon>Metazoa</taxon>
        <taxon>Spiralia</taxon>
        <taxon>Lophotrochozoa</taxon>
        <taxon>Annelida</taxon>
        <taxon>Polychaeta</taxon>
        <taxon>Polychaeta incertae sedis</taxon>
        <taxon>Dinophilidae</taxon>
        <taxon>Dimorphilus</taxon>
    </lineage>
</organism>
<gene>
    <name evidence="9" type="ORF">DGYR_LOCUS7449</name>
</gene>
<accession>A0A7I8VTW9</accession>
<reference evidence="9 10" key="1">
    <citation type="submission" date="2020-08" db="EMBL/GenBank/DDBJ databases">
        <authorList>
            <person name="Hejnol A."/>
        </authorList>
    </citation>
    <scope>NUCLEOTIDE SEQUENCE [LARGE SCALE GENOMIC DNA]</scope>
</reference>
<dbReference type="InterPro" id="IPR051584">
    <property type="entry name" value="GPCR-associated_LMBR1"/>
</dbReference>
<evidence type="ECO:0000256" key="1">
    <source>
        <dbReference type="ARBA" id="ARBA00004141"/>
    </source>
</evidence>
<comment type="similarity">
    <text evidence="2">Belongs to the LIMR family.</text>
</comment>
<comment type="subcellular location">
    <subcellularLocation>
        <location evidence="1">Membrane</location>
        <topology evidence="1">Multi-pass membrane protein</topology>
    </subcellularLocation>
</comment>
<feature type="transmembrane region" description="Helical" evidence="8">
    <location>
        <begin position="159"/>
        <end position="178"/>
    </location>
</feature>
<dbReference type="InterPro" id="IPR006876">
    <property type="entry name" value="LMBR1-like_membr_prot"/>
</dbReference>
<keyword evidence="3 8" id="KW-0812">Transmembrane</keyword>
<evidence type="ECO:0000313" key="9">
    <source>
        <dbReference type="EMBL" id="CAD5119165.1"/>
    </source>
</evidence>
<feature type="transmembrane region" description="Helical" evidence="8">
    <location>
        <begin position="479"/>
        <end position="503"/>
    </location>
</feature>
<feature type="transmembrane region" description="Helical" evidence="8">
    <location>
        <begin position="535"/>
        <end position="554"/>
    </location>
</feature>
<feature type="compositionally biased region" description="Low complexity" evidence="7">
    <location>
        <begin position="612"/>
        <end position="621"/>
    </location>
</feature>
<dbReference type="GO" id="GO:0016020">
    <property type="term" value="C:membrane"/>
    <property type="evidence" value="ECO:0007669"/>
    <property type="project" value="UniProtKB-SubCell"/>
</dbReference>
<evidence type="ECO:0000256" key="7">
    <source>
        <dbReference type="SAM" id="MobiDB-lite"/>
    </source>
</evidence>
<sequence>MSVIPLTIEVSLVFCVAALMLHRYGDYRKQHILVTVACFIAWYFSFMIIFVLPLDVSSTFYRQCLKDNSPLPDTTSNPNLTTTIINEPTLSTSQIISPEQVCEKPWSWFPPTVLPVLWRVVYWTSQFLTWILLPMMQSFSNAGDFTVWRKIKSALFENAIYYGTYLLIFGICLVYVAIKPGLNINGSQLKVIGITASNTWGLFLLVLLLGYGLVDIPRSYWYASKQGYQLAHAYFKMAKLSTEKTEAEENVEDILDDIKKIAETVKYTNPMRKYVDVILEKCPESMTKNLKRSTDDFEEYSASEVVTEKSLVRIHKNIKKATHNVERARCQWNETLQRAFELEDLEANEKSSTRKFVHSVGVDYQPVSFLRRLITPQIEWYWKCLIRPILMKILAVCLCILSFMVVWSECLFFIKKPVLSFFALFVQAAAKNSGYFYVELSSCLTITFLCFCAYSTLFKVRIFNYYYLVPDHQTNANSLIFAGMMLCRLTPPMCLNFLGLIHLDTHITKDERKEETAYTNIMGHMDVIPFISDGFNIYFPILIVLLCVATYFNLCSKALHFFGFEQFVEDDHLTQELVDEGKDLVRRERRRLQRREDWETRRKEWNQRFGDSSPPNQSEPSESAKEGNWKNRLASKRSSKNDRTELLREAEPIDYNNYQLEDPTSSYSNPDGAPIGLGGYQSDSGRLSTSNYTKYGGPPRGIFDDV</sequence>
<keyword evidence="4 8" id="KW-1133">Transmembrane helix</keyword>
<dbReference type="PANTHER" id="PTHR21355">
    <property type="entry name" value="G-PROTEIN COUPLED RECEPTOR-ASSOCIATED PROTEIN LMBRD2"/>
    <property type="match status" value="1"/>
</dbReference>
<feature type="region of interest" description="Disordered" evidence="7">
    <location>
        <begin position="606"/>
        <end position="706"/>
    </location>
</feature>
<feature type="transmembrane region" description="Helical" evidence="8">
    <location>
        <begin position="116"/>
        <end position="133"/>
    </location>
</feature>
<evidence type="ECO:0000256" key="5">
    <source>
        <dbReference type="ARBA" id="ARBA00023136"/>
    </source>
</evidence>
<protein>
    <submittedName>
        <fullName evidence="9">DgyrCDS7803</fullName>
    </submittedName>
</protein>
<dbReference type="Proteomes" id="UP000549394">
    <property type="component" value="Unassembled WGS sequence"/>
</dbReference>
<keyword evidence="10" id="KW-1185">Reference proteome</keyword>
<dbReference type="OrthoDB" id="203099at2759"/>
<proteinExistence type="inferred from homology"/>
<evidence type="ECO:0000313" key="10">
    <source>
        <dbReference type="Proteomes" id="UP000549394"/>
    </source>
</evidence>
<dbReference type="AlphaFoldDB" id="A0A7I8VTW9"/>
<evidence type="ECO:0000256" key="8">
    <source>
        <dbReference type="SAM" id="Phobius"/>
    </source>
</evidence>
<name>A0A7I8VTW9_9ANNE</name>